<dbReference type="PANTHER" id="PTHR35400:SF1">
    <property type="entry name" value="SLR1083 PROTEIN"/>
    <property type="match status" value="1"/>
</dbReference>
<dbReference type="Gene3D" id="3.90.1570.10">
    <property type="entry name" value="tt1808, chain A"/>
    <property type="match status" value="1"/>
</dbReference>
<keyword evidence="3" id="KW-1185">Reference proteome</keyword>
<name>A0A564ZI68_9BACT</name>
<dbReference type="Proteomes" id="UP000334340">
    <property type="component" value="Unassembled WGS sequence"/>
</dbReference>
<reference evidence="2 3" key="1">
    <citation type="submission" date="2019-07" db="EMBL/GenBank/DDBJ databases">
        <authorList>
            <person name="Cremers G."/>
        </authorList>
    </citation>
    <scope>NUCLEOTIDE SEQUENCE [LARGE SCALE GENOMIC DNA]</scope>
</reference>
<gene>
    <name evidence="2" type="ORF">MELA_01180</name>
</gene>
<dbReference type="CDD" id="cd06260">
    <property type="entry name" value="DUF820-like"/>
    <property type="match status" value="1"/>
</dbReference>
<organism evidence="2 3">
    <name type="scientific">Candidatus Methylomirabilis lanthanidiphila</name>
    <dbReference type="NCBI Taxonomy" id="2211376"/>
    <lineage>
        <taxon>Bacteria</taxon>
        <taxon>Candidatus Methylomirabilota</taxon>
        <taxon>Candidatus Methylomirabilia</taxon>
        <taxon>Candidatus Methylomirabilales</taxon>
        <taxon>Candidatus Methylomirabilaceae</taxon>
        <taxon>Candidatus Methylomirabilis</taxon>
    </lineage>
</organism>
<evidence type="ECO:0000259" key="1">
    <source>
        <dbReference type="Pfam" id="PF05685"/>
    </source>
</evidence>
<dbReference type="PANTHER" id="PTHR35400">
    <property type="entry name" value="SLR1083 PROTEIN"/>
    <property type="match status" value="1"/>
</dbReference>
<dbReference type="InterPro" id="IPR011335">
    <property type="entry name" value="Restrct_endonuc-II-like"/>
</dbReference>
<proteinExistence type="predicted"/>
<protein>
    <recommendedName>
        <fullName evidence="1">Putative restriction endonuclease domain-containing protein</fullName>
    </recommendedName>
</protein>
<sequence>MAVEVLRRSFTTEEYHRMGEAGILREDDRVELIEGEIVQMTPIGSRHAACVMRLNQLFSRHPGQGVLVNVQNPIQLGKYSEPQPDVTLLRFRPDFYAESHPGPTDVLLAVEVAETSAAYDREVKVLLYAKAAIPEVWLVDLTEGWVEVYRQPSPQGYQDVRTFRRGEVVVPLGLPDAVVAIGDVLGG</sequence>
<dbReference type="SUPFAM" id="SSF52980">
    <property type="entry name" value="Restriction endonuclease-like"/>
    <property type="match status" value="1"/>
</dbReference>
<feature type="domain" description="Putative restriction endonuclease" evidence="1">
    <location>
        <begin position="13"/>
        <end position="177"/>
    </location>
</feature>
<dbReference type="InterPro" id="IPR012296">
    <property type="entry name" value="Nuclease_put_TT1808"/>
</dbReference>
<dbReference type="Pfam" id="PF05685">
    <property type="entry name" value="Uma2"/>
    <property type="match status" value="1"/>
</dbReference>
<dbReference type="InterPro" id="IPR008538">
    <property type="entry name" value="Uma2"/>
</dbReference>
<dbReference type="AlphaFoldDB" id="A0A564ZI68"/>
<evidence type="ECO:0000313" key="2">
    <source>
        <dbReference type="EMBL" id="VUZ84806.1"/>
    </source>
</evidence>
<accession>A0A564ZI68</accession>
<evidence type="ECO:0000313" key="3">
    <source>
        <dbReference type="Proteomes" id="UP000334340"/>
    </source>
</evidence>
<dbReference type="EMBL" id="CABIKM010000019">
    <property type="protein sequence ID" value="VUZ84806.1"/>
    <property type="molecule type" value="Genomic_DNA"/>
</dbReference>